<dbReference type="PANTHER" id="PTHR43884">
    <property type="entry name" value="ACYL-COA DEHYDROGENASE"/>
    <property type="match status" value="1"/>
</dbReference>
<evidence type="ECO:0000256" key="2">
    <source>
        <dbReference type="ARBA" id="ARBA00009347"/>
    </source>
</evidence>
<keyword evidence="3" id="KW-0285">Flavoprotein</keyword>
<keyword evidence="10" id="KW-1185">Reference proteome</keyword>
<dbReference type="InterPro" id="IPR037069">
    <property type="entry name" value="AcylCoA_DH/ox_N_sf"/>
</dbReference>
<feature type="domain" description="Acyl-CoA oxidase/dehydrogenase middle" evidence="7">
    <location>
        <begin position="156"/>
        <end position="246"/>
    </location>
</feature>
<dbReference type="Proteomes" id="UP000295727">
    <property type="component" value="Chromosome 2"/>
</dbReference>
<dbReference type="AlphaFoldDB" id="A0A4P7CTI3"/>
<dbReference type="FunFam" id="1.20.140.10:FF:000001">
    <property type="entry name" value="Acyl-CoA dehydrogenase"/>
    <property type="match status" value="1"/>
</dbReference>
<dbReference type="FunFam" id="2.40.110.10:FF:000002">
    <property type="entry name" value="Acyl-CoA dehydrogenase fadE12"/>
    <property type="match status" value="1"/>
</dbReference>
<accession>A0A4P7CTI3</accession>
<comment type="cofactor">
    <cofactor evidence="1">
        <name>FAD</name>
        <dbReference type="ChEBI" id="CHEBI:57692"/>
    </cofactor>
</comment>
<dbReference type="InterPro" id="IPR009075">
    <property type="entry name" value="AcylCo_DH/oxidase_C"/>
</dbReference>
<dbReference type="SUPFAM" id="SSF47203">
    <property type="entry name" value="Acyl-CoA dehydrogenase C-terminal domain-like"/>
    <property type="match status" value="1"/>
</dbReference>
<dbReference type="KEGG" id="ppai:E1956_19085"/>
<name>A0A4P7CTI3_9BURK</name>
<dbReference type="EMBL" id="CP038149">
    <property type="protein sequence ID" value="QBQ99305.1"/>
    <property type="molecule type" value="Genomic_DNA"/>
</dbReference>
<dbReference type="GO" id="GO:0003995">
    <property type="term" value="F:acyl-CoA dehydrogenase activity"/>
    <property type="evidence" value="ECO:0007669"/>
    <property type="project" value="InterPro"/>
</dbReference>
<proteinExistence type="inferred from homology"/>
<keyword evidence="5" id="KW-0560">Oxidoreductase</keyword>
<dbReference type="SUPFAM" id="SSF56645">
    <property type="entry name" value="Acyl-CoA dehydrogenase NM domain-like"/>
    <property type="match status" value="1"/>
</dbReference>
<dbReference type="PROSITE" id="PS00072">
    <property type="entry name" value="ACYL_COA_DH_1"/>
    <property type="match status" value="1"/>
</dbReference>
<dbReference type="PANTHER" id="PTHR43884:SF22">
    <property type="entry name" value="BLR3437 PROTEIN"/>
    <property type="match status" value="1"/>
</dbReference>
<dbReference type="Pfam" id="PF02771">
    <property type="entry name" value="Acyl-CoA_dh_N"/>
    <property type="match status" value="1"/>
</dbReference>
<evidence type="ECO:0000259" key="7">
    <source>
        <dbReference type="Pfam" id="PF02770"/>
    </source>
</evidence>
<dbReference type="InterPro" id="IPR046373">
    <property type="entry name" value="Acyl-CoA_Oxase/DH_mid-dom_sf"/>
</dbReference>
<comment type="similarity">
    <text evidence="2">Belongs to the acyl-CoA dehydrogenase family.</text>
</comment>
<dbReference type="InterPro" id="IPR013786">
    <property type="entry name" value="AcylCoA_DH/ox_N"/>
</dbReference>
<evidence type="ECO:0000256" key="3">
    <source>
        <dbReference type="ARBA" id="ARBA00022630"/>
    </source>
</evidence>
<dbReference type="InterPro" id="IPR006091">
    <property type="entry name" value="Acyl-CoA_Oxase/DH_mid-dom"/>
</dbReference>
<organism evidence="9 10">
    <name type="scientific">Paraburkholderia pallida</name>
    <dbReference type="NCBI Taxonomy" id="2547399"/>
    <lineage>
        <taxon>Bacteria</taxon>
        <taxon>Pseudomonadati</taxon>
        <taxon>Pseudomonadota</taxon>
        <taxon>Betaproteobacteria</taxon>
        <taxon>Burkholderiales</taxon>
        <taxon>Burkholderiaceae</taxon>
        <taxon>Paraburkholderia</taxon>
    </lineage>
</organism>
<evidence type="ECO:0000259" key="6">
    <source>
        <dbReference type="Pfam" id="PF00441"/>
    </source>
</evidence>
<dbReference type="Pfam" id="PF02770">
    <property type="entry name" value="Acyl-CoA_dh_M"/>
    <property type="match status" value="1"/>
</dbReference>
<dbReference type="InterPro" id="IPR036250">
    <property type="entry name" value="AcylCo_DH-like_C"/>
</dbReference>
<evidence type="ECO:0000256" key="1">
    <source>
        <dbReference type="ARBA" id="ARBA00001974"/>
    </source>
</evidence>
<gene>
    <name evidence="9" type="ORF">E1956_19085</name>
</gene>
<evidence type="ECO:0000256" key="5">
    <source>
        <dbReference type="ARBA" id="ARBA00023002"/>
    </source>
</evidence>
<dbReference type="InterPro" id="IPR006089">
    <property type="entry name" value="Acyl-CoA_DH_CS"/>
</dbReference>
<reference evidence="9 10" key="1">
    <citation type="submission" date="2019-03" db="EMBL/GenBank/DDBJ databases">
        <title>Paraburkholderia sp. 7MH5, isolated from subtropical forest soil.</title>
        <authorList>
            <person name="Gao Z.-H."/>
            <person name="Qiu L.-H."/>
        </authorList>
    </citation>
    <scope>NUCLEOTIDE SEQUENCE [LARGE SCALE GENOMIC DNA]</scope>
    <source>
        <strain evidence="9 10">7MH5</strain>
    </source>
</reference>
<dbReference type="InterPro" id="IPR009100">
    <property type="entry name" value="AcylCoA_DH/oxidase_NM_dom_sf"/>
</dbReference>
<evidence type="ECO:0000313" key="10">
    <source>
        <dbReference type="Proteomes" id="UP000295727"/>
    </source>
</evidence>
<evidence type="ECO:0000313" key="9">
    <source>
        <dbReference type="EMBL" id="QBQ99305.1"/>
    </source>
</evidence>
<evidence type="ECO:0000259" key="8">
    <source>
        <dbReference type="Pfam" id="PF02771"/>
    </source>
</evidence>
<dbReference type="Gene3D" id="1.10.540.10">
    <property type="entry name" value="Acyl-CoA dehydrogenase/oxidase, N-terminal domain"/>
    <property type="match status" value="1"/>
</dbReference>
<dbReference type="Pfam" id="PF00441">
    <property type="entry name" value="Acyl-CoA_dh_1"/>
    <property type="match status" value="1"/>
</dbReference>
<dbReference type="OrthoDB" id="9770681at2"/>
<dbReference type="Gene3D" id="2.40.110.10">
    <property type="entry name" value="Butyryl-CoA Dehydrogenase, subunit A, domain 2"/>
    <property type="match status" value="1"/>
</dbReference>
<dbReference type="Gene3D" id="1.20.140.10">
    <property type="entry name" value="Butyryl-CoA Dehydrogenase, subunit A, domain 3"/>
    <property type="match status" value="1"/>
</dbReference>
<sequence length="420" mass="45248">MKPSRRRRVRFSRETKQVDKQLSAAADNTLHGALAWPFFEERHRALATDVEAWAREHLAHVPHDNVDDTCRALVRKLGAAGWLRYGVGGTAYGGHGDTIDTRAVCLLRETLAKHSGLADFALAMQGLGSGAISLAGNDAQKARYLPRVAQGEAIAAFALSEPNAGSDVAAMALAARAEGDDYVLDGEKTWISNGGIADFYVVFARTGEAPGARGISAFVVDADTPGLEIAERIDVIAPHPLARLRFTGARVKKSQMLGAPGEGFKIAMRTLDIFRTSVAAASLGFARRAMAEGLARAASRQMFNQTLGDFQLTQAKLAQMALTIDSSALLVYRAAWLRDQGVSVTREAAMAKWHASEGAQQVIDAAVQLWGGMGVQSGNIVESLYREIRSLRIYEGATEVQQLIVGRDLLKEYHAEHPAA</sequence>
<protein>
    <submittedName>
        <fullName evidence="9">Acyl-CoA dehydrogenase</fullName>
    </submittedName>
</protein>
<feature type="domain" description="Acyl-CoA dehydrogenase/oxidase C-terminal" evidence="6">
    <location>
        <begin position="261"/>
        <end position="409"/>
    </location>
</feature>
<evidence type="ECO:0000256" key="4">
    <source>
        <dbReference type="ARBA" id="ARBA00022827"/>
    </source>
</evidence>
<keyword evidence="4" id="KW-0274">FAD</keyword>
<feature type="domain" description="Acyl-CoA dehydrogenase/oxidase N-terminal" evidence="8">
    <location>
        <begin position="41"/>
        <end position="152"/>
    </location>
</feature>
<dbReference type="GO" id="GO:0050660">
    <property type="term" value="F:flavin adenine dinucleotide binding"/>
    <property type="evidence" value="ECO:0007669"/>
    <property type="project" value="InterPro"/>
</dbReference>